<gene>
    <name evidence="8" type="ordered locus">Sthe_3482</name>
</gene>
<dbReference type="Proteomes" id="UP000002027">
    <property type="component" value="Chromosome 2"/>
</dbReference>
<dbReference type="Pfam" id="PF03404">
    <property type="entry name" value="Mo-co_dimer"/>
    <property type="match status" value="1"/>
</dbReference>
<keyword evidence="2" id="KW-0500">Molybdenum</keyword>
<proteinExistence type="predicted"/>
<protein>
    <submittedName>
        <fullName evidence="8">Oxidoreductase molybdopterin binding protein</fullName>
    </submittedName>
</protein>
<dbReference type="InterPro" id="IPR000572">
    <property type="entry name" value="OxRdtase_Mopterin-bd_dom"/>
</dbReference>
<dbReference type="InterPro" id="IPR008335">
    <property type="entry name" value="Mopterin_OxRdtase_euk"/>
</dbReference>
<dbReference type="CDD" id="cd02110">
    <property type="entry name" value="SO_family_Moco_dimer"/>
    <property type="match status" value="1"/>
</dbReference>
<dbReference type="PANTHER" id="PTHR19372:SF7">
    <property type="entry name" value="SULFITE OXIDASE, MITOCHONDRIAL"/>
    <property type="match status" value="1"/>
</dbReference>
<feature type="domain" description="Moybdenum cofactor oxidoreductase dimerisation" evidence="7">
    <location>
        <begin position="293"/>
        <end position="385"/>
    </location>
</feature>
<dbReference type="SUPFAM" id="SSF81296">
    <property type="entry name" value="E set domains"/>
    <property type="match status" value="1"/>
</dbReference>
<feature type="region of interest" description="Disordered" evidence="5">
    <location>
        <begin position="1"/>
        <end position="40"/>
    </location>
</feature>
<dbReference type="InterPro" id="IPR014756">
    <property type="entry name" value="Ig_E-set"/>
</dbReference>
<dbReference type="Gene3D" id="2.60.40.650">
    <property type="match status" value="1"/>
</dbReference>
<evidence type="ECO:0000313" key="9">
    <source>
        <dbReference type="Proteomes" id="UP000002027"/>
    </source>
</evidence>
<dbReference type="HOGENOM" id="CLU_003827_5_5_0"/>
<reference evidence="9" key="1">
    <citation type="submission" date="2009-11" db="EMBL/GenBank/DDBJ databases">
        <title>The complete chromosome 2 of Sphaerobacter thermophilus DSM 20745.</title>
        <authorList>
            <person name="Lucas S."/>
            <person name="Copeland A."/>
            <person name="Lapidus A."/>
            <person name="Glavina del Rio T."/>
            <person name="Dalin E."/>
            <person name="Tice H."/>
            <person name="Bruce D."/>
            <person name="Goodwin L."/>
            <person name="Pitluck S."/>
            <person name="Kyrpides N."/>
            <person name="Mavromatis K."/>
            <person name="Ivanova N."/>
            <person name="Mikhailova N."/>
            <person name="LaButti K.M."/>
            <person name="Clum A."/>
            <person name="Sun H.I."/>
            <person name="Brettin T."/>
            <person name="Detter J.C."/>
            <person name="Han C."/>
            <person name="Larimer F."/>
            <person name="Land M."/>
            <person name="Hauser L."/>
            <person name="Markowitz V."/>
            <person name="Cheng J.F."/>
            <person name="Hugenholtz P."/>
            <person name="Woyke T."/>
            <person name="Wu D."/>
            <person name="Steenblock K."/>
            <person name="Schneider S."/>
            <person name="Pukall R."/>
            <person name="Goeker M."/>
            <person name="Klenk H.P."/>
            <person name="Eisen J.A."/>
        </authorList>
    </citation>
    <scope>NUCLEOTIDE SEQUENCE [LARGE SCALE GENOMIC DNA]</scope>
    <source>
        <strain evidence="9">ATCC 49802 / DSM 20745 / S 6022</strain>
    </source>
</reference>
<dbReference type="Pfam" id="PF00174">
    <property type="entry name" value="Oxidored_molyb"/>
    <property type="match status" value="1"/>
</dbReference>
<dbReference type="Gene3D" id="3.90.420.10">
    <property type="entry name" value="Oxidoreductase, molybdopterin-binding domain"/>
    <property type="match status" value="1"/>
</dbReference>
<keyword evidence="4" id="KW-0560">Oxidoreductase</keyword>
<dbReference type="InParanoid" id="D1CAN8"/>
<evidence type="ECO:0000256" key="3">
    <source>
        <dbReference type="ARBA" id="ARBA00022723"/>
    </source>
</evidence>
<evidence type="ECO:0000256" key="4">
    <source>
        <dbReference type="ARBA" id="ARBA00023002"/>
    </source>
</evidence>
<dbReference type="KEGG" id="sti:Sthe_3482"/>
<feature type="domain" description="Oxidoreductase molybdopterin-binding" evidence="6">
    <location>
        <begin position="77"/>
        <end position="248"/>
    </location>
</feature>
<dbReference type="RefSeq" id="WP_012873916.1">
    <property type="nucleotide sequence ID" value="NC_013524.1"/>
</dbReference>
<evidence type="ECO:0000259" key="6">
    <source>
        <dbReference type="Pfam" id="PF00174"/>
    </source>
</evidence>
<dbReference type="SUPFAM" id="SSF56524">
    <property type="entry name" value="Oxidoreductase molybdopterin-binding domain"/>
    <property type="match status" value="1"/>
</dbReference>
<dbReference type="GO" id="GO:0030151">
    <property type="term" value="F:molybdenum ion binding"/>
    <property type="evidence" value="ECO:0007669"/>
    <property type="project" value="InterPro"/>
</dbReference>
<accession>D1CAN8</accession>
<reference evidence="8 9" key="2">
    <citation type="journal article" date="2010" name="Stand. Genomic Sci.">
        <title>Complete genome sequence of Desulfohalobium retbaense type strain (HR(100)).</title>
        <authorList>
            <person name="Spring S."/>
            <person name="Nolan M."/>
            <person name="Lapidus A."/>
            <person name="Glavina Del Rio T."/>
            <person name="Copeland A."/>
            <person name="Tice H."/>
            <person name="Cheng J.F."/>
            <person name="Lucas S."/>
            <person name="Land M."/>
            <person name="Chen F."/>
            <person name="Bruce D."/>
            <person name="Goodwin L."/>
            <person name="Pitluck S."/>
            <person name="Ivanova N."/>
            <person name="Mavromatis K."/>
            <person name="Mikhailova N."/>
            <person name="Pati A."/>
            <person name="Chen A."/>
            <person name="Palaniappan K."/>
            <person name="Hauser L."/>
            <person name="Chang Y.J."/>
            <person name="Jeffries C.D."/>
            <person name="Munk C."/>
            <person name="Kiss H."/>
            <person name="Chain P."/>
            <person name="Han C."/>
            <person name="Brettin T."/>
            <person name="Detter J.C."/>
            <person name="Schuler E."/>
            <person name="Goker M."/>
            <person name="Rohde M."/>
            <person name="Bristow J."/>
            <person name="Eisen J.A."/>
            <person name="Markowitz V."/>
            <person name="Hugenholtz P."/>
            <person name="Kyrpides N.C."/>
            <person name="Klenk H.P."/>
        </authorList>
    </citation>
    <scope>NUCLEOTIDE SEQUENCE [LARGE SCALE GENOMIC DNA]</scope>
    <source>
        <strain evidence="9">ATCC 49802 / DSM 20745 / S 6022</strain>
    </source>
</reference>
<evidence type="ECO:0000256" key="5">
    <source>
        <dbReference type="SAM" id="MobiDB-lite"/>
    </source>
</evidence>
<evidence type="ECO:0000256" key="2">
    <source>
        <dbReference type="ARBA" id="ARBA00022505"/>
    </source>
</evidence>
<evidence type="ECO:0000259" key="7">
    <source>
        <dbReference type="Pfam" id="PF03404"/>
    </source>
</evidence>
<sequence length="388" mass="42471">MVDPREPIPAQTSAPPGRPVDRDTIEGLPTVGDGSGLSPDERFYREEVQLALRNRGMPLEALRYPITPTGLHYLVIHFDIPNITPDDFHLTVGGLVANPLRLTLADLQARPSVTVAVTLECAGNGRALLTPRPTSQPWLVEGVSTVEWTGTPLRGLLEEAGLDTRAVDIVFTGLDWGVQGGMVQAYQRSLSREEAMRDDVLLAWAMNGEPLPPQHGFPLRLVVPGWYGMTSVKWLTDISALAEPFTGYQMVGSYRYSQSADDPGEPVTRMRPRALMIPPGIPDFATRTRVVKAGRVALQGRAWAGRATIERVEVSTDQGATWAEAELDPAVSPVAWRGWRYDWDARPGRHTLAVRATTADGETQPLTPPWTHQGMGNNVVQTVDVIVV</sequence>
<dbReference type="AlphaFoldDB" id="D1CAN8"/>
<dbReference type="GO" id="GO:0006790">
    <property type="term" value="P:sulfur compound metabolic process"/>
    <property type="evidence" value="ECO:0007669"/>
    <property type="project" value="TreeGrafter"/>
</dbReference>
<dbReference type="STRING" id="479434.Sthe_3482"/>
<dbReference type="GO" id="GO:0008482">
    <property type="term" value="F:sulfite oxidase activity"/>
    <property type="evidence" value="ECO:0007669"/>
    <property type="project" value="TreeGrafter"/>
</dbReference>
<dbReference type="GO" id="GO:0020037">
    <property type="term" value="F:heme binding"/>
    <property type="evidence" value="ECO:0007669"/>
    <property type="project" value="TreeGrafter"/>
</dbReference>
<keyword evidence="3" id="KW-0479">Metal-binding</keyword>
<dbReference type="OrthoDB" id="9778777at2"/>
<organism evidence="8 9">
    <name type="scientific">Sphaerobacter thermophilus (strain ATCC 49802 / DSM 20745 / KCCM 41009 / NCIMB 13125 / S 6022)</name>
    <dbReference type="NCBI Taxonomy" id="479434"/>
    <lineage>
        <taxon>Bacteria</taxon>
        <taxon>Pseudomonadati</taxon>
        <taxon>Thermomicrobiota</taxon>
        <taxon>Thermomicrobia</taxon>
        <taxon>Sphaerobacterales</taxon>
        <taxon>Sphaerobacterineae</taxon>
        <taxon>Sphaerobacteraceae</taxon>
        <taxon>Sphaerobacter</taxon>
    </lineage>
</organism>
<evidence type="ECO:0000313" key="8">
    <source>
        <dbReference type="EMBL" id="ACZ40881.1"/>
    </source>
</evidence>
<evidence type="ECO:0000256" key="1">
    <source>
        <dbReference type="ARBA" id="ARBA00001924"/>
    </source>
</evidence>
<dbReference type="InterPro" id="IPR005066">
    <property type="entry name" value="MoCF_OxRdtse_dimer"/>
</dbReference>
<keyword evidence="9" id="KW-1185">Reference proteome</keyword>
<dbReference type="InterPro" id="IPR036374">
    <property type="entry name" value="OxRdtase_Mopterin-bd_sf"/>
</dbReference>
<dbReference type="EMBL" id="CP001824">
    <property type="protein sequence ID" value="ACZ40881.1"/>
    <property type="molecule type" value="Genomic_DNA"/>
</dbReference>
<dbReference type="PRINTS" id="PR00407">
    <property type="entry name" value="EUMOPTERIN"/>
</dbReference>
<dbReference type="eggNOG" id="COG2041">
    <property type="taxonomic scope" value="Bacteria"/>
</dbReference>
<dbReference type="PANTHER" id="PTHR19372">
    <property type="entry name" value="SULFITE REDUCTASE"/>
    <property type="match status" value="1"/>
</dbReference>
<dbReference type="GO" id="GO:0043546">
    <property type="term" value="F:molybdopterin cofactor binding"/>
    <property type="evidence" value="ECO:0007669"/>
    <property type="project" value="TreeGrafter"/>
</dbReference>
<comment type="cofactor">
    <cofactor evidence="1">
        <name>Mo-molybdopterin</name>
        <dbReference type="ChEBI" id="CHEBI:71302"/>
    </cofactor>
</comment>
<name>D1CAN8_SPHTD</name>